<keyword evidence="8" id="KW-0131">Cell cycle</keyword>
<dbReference type="PROSITE" id="PS51257">
    <property type="entry name" value="PROKAR_LIPOPROTEIN"/>
    <property type="match status" value="1"/>
</dbReference>
<dbReference type="NCBIfam" id="TIGR00115">
    <property type="entry name" value="tig"/>
    <property type="match status" value="1"/>
</dbReference>
<keyword evidence="7 10" id="KW-0413">Isomerase</keyword>
<feature type="region of interest" description="Disordered" evidence="11">
    <location>
        <begin position="29"/>
        <end position="58"/>
    </location>
</feature>
<comment type="catalytic activity">
    <reaction evidence="1 10">
        <text>[protein]-peptidylproline (omega=180) = [protein]-peptidylproline (omega=0)</text>
        <dbReference type="Rhea" id="RHEA:16237"/>
        <dbReference type="Rhea" id="RHEA-COMP:10747"/>
        <dbReference type="Rhea" id="RHEA-COMP:10748"/>
        <dbReference type="ChEBI" id="CHEBI:83833"/>
        <dbReference type="ChEBI" id="CHEBI:83834"/>
        <dbReference type="EC" id="5.2.1.8"/>
    </reaction>
</comment>
<comment type="function">
    <text evidence="9">Involved in protein export. Acts as a chaperone by maintaining the newly synthesized protein in an open conformation. Functions as a peptidyl-prolyl cis-trans isomerase.</text>
</comment>
<feature type="chain" id="PRO_5038500318" description="peptidylprolyl isomerase" evidence="12">
    <location>
        <begin position="21"/>
        <end position="425"/>
    </location>
</feature>
<evidence type="ECO:0000256" key="11">
    <source>
        <dbReference type="SAM" id="MobiDB-lite"/>
    </source>
</evidence>
<dbReference type="InterPro" id="IPR008880">
    <property type="entry name" value="Trigger_fac_C"/>
</dbReference>
<dbReference type="GO" id="GO:0051301">
    <property type="term" value="P:cell division"/>
    <property type="evidence" value="ECO:0007669"/>
    <property type="project" value="UniProtKB-KW"/>
</dbReference>
<evidence type="ECO:0000256" key="9">
    <source>
        <dbReference type="ARBA" id="ARBA00024849"/>
    </source>
</evidence>
<evidence type="ECO:0000259" key="13">
    <source>
        <dbReference type="PROSITE" id="PS50059"/>
    </source>
</evidence>
<dbReference type="InterPro" id="IPR005215">
    <property type="entry name" value="Trig_fac"/>
</dbReference>
<dbReference type="PIRSF" id="PIRSF003095">
    <property type="entry name" value="Trigger_factor"/>
    <property type="match status" value="1"/>
</dbReference>
<keyword evidence="12" id="KW-0732">Signal</keyword>
<proteinExistence type="inferred from homology"/>
<evidence type="ECO:0000256" key="4">
    <source>
        <dbReference type="ARBA" id="ARBA00022618"/>
    </source>
</evidence>
<dbReference type="Gene3D" id="3.10.50.40">
    <property type="match status" value="1"/>
</dbReference>
<comment type="subcellular location">
    <subcellularLocation>
        <location evidence="2">Cytoplasm</location>
    </subcellularLocation>
</comment>
<dbReference type="GO" id="GO:0005737">
    <property type="term" value="C:cytoplasm"/>
    <property type="evidence" value="ECO:0007669"/>
    <property type="project" value="UniProtKB-SubCell"/>
</dbReference>
<gene>
    <name evidence="14" type="ORF">SAMN04487928_1135</name>
</gene>
<dbReference type="InterPro" id="IPR027304">
    <property type="entry name" value="Trigger_fact/SurA_dom_sf"/>
</dbReference>
<feature type="compositionally biased region" description="Low complexity" evidence="11">
    <location>
        <begin position="29"/>
        <end position="55"/>
    </location>
</feature>
<sequence length="425" mass="45656">MKNKIALLMTGVLVVASLTACTGKNNTETATNAASETSSVSSDEAAGAASDSSAETTPTISALENLENLETMTLAEINPEEFVTLGEYKGVTVEVATPNVTDEDVESQLSSIFSSNPPMTEVTDRAVQDGDTVNIDYVGKYADSGEAFDGGTAQGADLVIGSNSYIDGFESGLVGANIGDTVDLNLTFPEDYGAADLAGKDVIFTVTINSISVKSDEMTDEWAAGLGANFSNIGEGYEDRAVTNLADLREYIRSGLEQDAKDTYNNNVDNEVLSAVISNCEFKEVPEKLYNRYLKQQNEQLEYYASMYSMYAGKQLTSSDIVNMMIQNEGSALSGDDYLKEMVTNSTQQFVMFAAVAKAEGIEVTDDDIDAYLKNAYDTASTTAYSSYEDFRATVDPEVYREGLMAEKVLDFLVANANVVEPAGE</sequence>
<dbReference type="Pfam" id="PF00254">
    <property type="entry name" value="FKBP_C"/>
    <property type="match status" value="1"/>
</dbReference>
<dbReference type="GO" id="GO:0015031">
    <property type="term" value="P:protein transport"/>
    <property type="evidence" value="ECO:0007669"/>
    <property type="project" value="InterPro"/>
</dbReference>
<dbReference type="SUPFAM" id="SSF109998">
    <property type="entry name" value="Triger factor/SurA peptide-binding domain-like"/>
    <property type="match status" value="1"/>
</dbReference>
<name>A0A1I5UIB2_9FIRM</name>
<dbReference type="Gene3D" id="1.10.3120.10">
    <property type="entry name" value="Trigger factor, C-terminal domain"/>
    <property type="match status" value="1"/>
</dbReference>
<dbReference type="EC" id="5.2.1.8" evidence="10"/>
<dbReference type="GO" id="GO:0003755">
    <property type="term" value="F:peptidyl-prolyl cis-trans isomerase activity"/>
    <property type="evidence" value="ECO:0007669"/>
    <property type="project" value="UniProtKB-KW"/>
</dbReference>
<dbReference type="InterPro" id="IPR046357">
    <property type="entry name" value="PPIase_dom_sf"/>
</dbReference>
<evidence type="ECO:0000256" key="12">
    <source>
        <dbReference type="SAM" id="SignalP"/>
    </source>
</evidence>
<reference evidence="15" key="1">
    <citation type="submission" date="2016-10" db="EMBL/GenBank/DDBJ databases">
        <authorList>
            <person name="Varghese N."/>
            <person name="Submissions S."/>
        </authorList>
    </citation>
    <scope>NUCLEOTIDE SEQUENCE [LARGE SCALE GENOMIC DNA]</scope>
    <source>
        <strain evidence="15">P18</strain>
    </source>
</reference>
<evidence type="ECO:0000256" key="2">
    <source>
        <dbReference type="ARBA" id="ARBA00004496"/>
    </source>
</evidence>
<evidence type="ECO:0000256" key="3">
    <source>
        <dbReference type="ARBA" id="ARBA00005464"/>
    </source>
</evidence>
<dbReference type="InterPro" id="IPR001179">
    <property type="entry name" value="PPIase_FKBP_dom"/>
</dbReference>
<dbReference type="FunFam" id="3.10.50.40:FF:000001">
    <property type="entry name" value="Trigger factor"/>
    <property type="match status" value="1"/>
</dbReference>
<evidence type="ECO:0000256" key="8">
    <source>
        <dbReference type="ARBA" id="ARBA00023306"/>
    </source>
</evidence>
<dbReference type="AlphaFoldDB" id="A0A1I5UIB2"/>
<dbReference type="EMBL" id="FOXO01000013">
    <property type="protein sequence ID" value="SFP94918.1"/>
    <property type="molecule type" value="Genomic_DNA"/>
</dbReference>
<feature type="signal peptide" evidence="12">
    <location>
        <begin position="1"/>
        <end position="20"/>
    </location>
</feature>
<dbReference type="RefSeq" id="WP_074887784.1">
    <property type="nucleotide sequence ID" value="NZ_FOXO01000013.1"/>
</dbReference>
<keyword evidence="5 10" id="KW-0697">Rotamase</keyword>
<dbReference type="InterPro" id="IPR037041">
    <property type="entry name" value="Trigger_fac_C_sf"/>
</dbReference>
<evidence type="ECO:0000256" key="1">
    <source>
        <dbReference type="ARBA" id="ARBA00000971"/>
    </source>
</evidence>
<keyword evidence="4" id="KW-0132">Cell division</keyword>
<evidence type="ECO:0000313" key="15">
    <source>
        <dbReference type="Proteomes" id="UP000182624"/>
    </source>
</evidence>
<evidence type="ECO:0000256" key="5">
    <source>
        <dbReference type="ARBA" id="ARBA00023110"/>
    </source>
</evidence>
<comment type="similarity">
    <text evidence="3">Belongs to the FKBP-type PPIase family. Tig subfamily.</text>
</comment>
<keyword evidence="15" id="KW-1185">Reference proteome</keyword>
<dbReference type="Proteomes" id="UP000182624">
    <property type="component" value="Unassembled WGS sequence"/>
</dbReference>
<dbReference type="SUPFAM" id="SSF54534">
    <property type="entry name" value="FKBP-like"/>
    <property type="match status" value="1"/>
</dbReference>
<feature type="domain" description="PPIase FKBP-type" evidence="13">
    <location>
        <begin position="130"/>
        <end position="214"/>
    </location>
</feature>
<evidence type="ECO:0000313" key="14">
    <source>
        <dbReference type="EMBL" id="SFP94918.1"/>
    </source>
</evidence>
<dbReference type="OrthoDB" id="9767721at2"/>
<dbReference type="GO" id="GO:0006457">
    <property type="term" value="P:protein folding"/>
    <property type="evidence" value="ECO:0007669"/>
    <property type="project" value="InterPro"/>
</dbReference>
<protein>
    <recommendedName>
        <fullName evidence="10">peptidylprolyl isomerase</fullName>
        <ecNumber evidence="10">5.2.1.8</ecNumber>
    </recommendedName>
</protein>
<evidence type="ECO:0000256" key="7">
    <source>
        <dbReference type="ARBA" id="ARBA00023235"/>
    </source>
</evidence>
<organism evidence="14 15">
    <name type="scientific">Butyrivibrio proteoclasticus</name>
    <dbReference type="NCBI Taxonomy" id="43305"/>
    <lineage>
        <taxon>Bacteria</taxon>
        <taxon>Bacillati</taxon>
        <taxon>Bacillota</taxon>
        <taxon>Clostridia</taxon>
        <taxon>Lachnospirales</taxon>
        <taxon>Lachnospiraceae</taxon>
        <taxon>Butyrivibrio</taxon>
    </lineage>
</organism>
<evidence type="ECO:0000256" key="6">
    <source>
        <dbReference type="ARBA" id="ARBA00023186"/>
    </source>
</evidence>
<dbReference type="Pfam" id="PF05698">
    <property type="entry name" value="Trigger_C"/>
    <property type="match status" value="1"/>
</dbReference>
<accession>A0A1I5UIB2</accession>
<dbReference type="PROSITE" id="PS50059">
    <property type="entry name" value="FKBP_PPIASE"/>
    <property type="match status" value="1"/>
</dbReference>
<evidence type="ECO:0000256" key="10">
    <source>
        <dbReference type="PROSITE-ProRule" id="PRU00277"/>
    </source>
</evidence>
<keyword evidence="6" id="KW-0143">Chaperone</keyword>